<dbReference type="PATRIC" id="fig|159743.3.peg.218"/>
<dbReference type="EMBL" id="JTHP01000001">
    <property type="protein sequence ID" value="KJD47549.1"/>
    <property type="molecule type" value="Genomic_DNA"/>
</dbReference>
<evidence type="ECO:0000313" key="1">
    <source>
        <dbReference type="EMBL" id="KJD47549.1"/>
    </source>
</evidence>
<protein>
    <submittedName>
        <fullName evidence="1">Uncharacterized protein</fullName>
    </submittedName>
</protein>
<sequence length="172" mass="20168">MIQQDNRITEYMHSEEMNRRQLLEWAASAEDSILQFYVSGDADYIDFIEHPVSIVSEQLKEIFDIYQAGLSWKLVVFADMQRMQQTRYWLANPPSLKCLSPLSEYHRDGTLRKIILDEYAVENHKIFRIQNANHHIIVDLDVAECILKFNLAGLKLQKVDTEGPSIQRRVQE</sequence>
<dbReference type="AlphaFoldDB" id="A0A0D7X8S3"/>
<accession>A0A0D7X8S3</accession>
<dbReference type="RefSeq" id="WP_044644428.1">
    <property type="nucleotide sequence ID" value="NZ_JTHP01000001.1"/>
</dbReference>
<evidence type="ECO:0000313" key="2">
    <source>
        <dbReference type="Proteomes" id="UP000032534"/>
    </source>
</evidence>
<dbReference type="Proteomes" id="UP000032534">
    <property type="component" value="Unassembled WGS sequence"/>
</dbReference>
<organism evidence="1 2">
    <name type="scientific">Paenibacillus terrae</name>
    <dbReference type="NCBI Taxonomy" id="159743"/>
    <lineage>
        <taxon>Bacteria</taxon>
        <taxon>Bacillati</taxon>
        <taxon>Bacillota</taxon>
        <taxon>Bacilli</taxon>
        <taxon>Bacillales</taxon>
        <taxon>Paenibacillaceae</taxon>
        <taxon>Paenibacillus</taxon>
    </lineage>
</organism>
<comment type="caution">
    <text evidence="1">The sequence shown here is derived from an EMBL/GenBank/DDBJ whole genome shotgun (WGS) entry which is preliminary data.</text>
</comment>
<proteinExistence type="predicted"/>
<dbReference type="OrthoDB" id="2086300at2"/>
<keyword evidence="2" id="KW-1185">Reference proteome</keyword>
<reference evidence="1 2" key="1">
    <citation type="submission" date="2014-11" db="EMBL/GenBank/DDBJ databases">
        <title>Draft Genome Sequences of Paenibacillus polymyxa NRRL B-30509 and Paenibacillus terrae NRRL B-30644, Strains from a Poultry Environment that Produce Tridecaptin A and Paenicidins.</title>
        <authorList>
            <person name="van Belkum M.J."/>
            <person name="Lohans C.T."/>
            <person name="Vederas J.C."/>
        </authorList>
    </citation>
    <scope>NUCLEOTIDE SEQUENCE [LARGE SCALE GENOMIC DNA]</scope>
    <source>
        <strain evidence="1 2">NRRL B-30644</strain>
    </source>
</reference>
<gene>
    <name evidence="1" type="ORF">QD47_00940</name>
</gene>
<name>A0A0D7X8S3_9BACL</name>